<dbReference type="NCBIfam" id="NF033636">
    <property type="entry name" value="acid_shock_Asr"/>
    <property type="match status" value="1"/>
</dbReference>
<feature type="region of interest" description="Disordered" evidence="5">
    <location>
        <begin position="12"/>
        <end position="80"/>
    </location>
</feature>
<evidence type="ECO:0000256" key="4">
    <source>
        <dbReference type="ARBA" id="ARBA00022764"/>
    </source>
</evidence>
<evidence type="ECO:0000256" key="6">
    <source>
        <dbReference type="SAM" id="Phobius"/>
    </source>
</evidence>
<dbReference type="EMBL" id="CABEEZ010000047">
    <property type="protein sequence ID" value="VTR26836.1"/>
    <property type="molecule type" value="Genomic_DNA"/>
</dbReference>
<evidence type="ECO:0000256" key="3">
    <source>
        <dbReference type="ARBA" id="ARBA00022729"/>
    </source>
</evidence>
<evidence type="ECO:0000256" key="5">
    <source>
        <dbReference type="SAM" id="MobiDB-lite"/>
    </source>
</evidence>
<dbReference type="GO" id="GO:0042597">
    <property type="term" value="C:periplasmic space"/>
    <property type="evidence" value="ECO:0007669"/>
    <property type="project" value="UniProtKB-SubCell"/>
</dbReference>
<keyword evidence="4" id="KW-0574">Periplasm</keyword>
<evidence type="ECO:0000256" key="1">
    <source>
        <dbReference type="ARBA" id="ARBA00004418"/>
    </source>
</evidence>
<comment type="similarity">
    <text evidence="2">Belongs to the Asr family.</text>
</comment>
<gene>
    <name evidence="7" type="ORF">NCTC12965_02429</name>
</gene>
<evidence type="ECO:0000313" key="7">
    <source>
        <dbReference type="EMBL" id="VTR26836.1"/>
    </source>
</evidence>
<comment type="subcellular location">
    <subcellularLocation>
        <location evidence="1">Periplasm</location>
    </subcellularLocation>
</comment>
<accession>A0A4U9U226</accession>
<dbReference type="Pfam" id="PF06392">
    <property type="entry name" value="Asr"/>
    <property type="match status" value="1"/>
</dbReference>
<dbReference type="InterPro" id="IPR023497">
    <property type="entry name" value="Acid_shock"/>
</dbReference>
<organism evidence="7">
    <name type="scientific">Serratia fonticola</name>
    <dbReference type="NCBI Taxonomy" id="47917"/>
    <lineage>
        <taxon>Bacteria</taxon>
        <taxon>Pseudomonadati</taxon>
        <taxon>Pseudomonadota</taxon>
        <taxon>Gammaproteobacteria</taxon>
        <taxon>Enterobacterales</taxon>
        <taxon>Yersiniaceae</taxon>
        <taxon>Serratia</taxon>
    </lineage>
</organism>
<name>A0A4U9U226_SERFO</name>
<reference evidence="7" key="1">
    <citation type="submission" date="2019-05" db="EMBL/GenBank/DDBJ databases">
        <authorList>
            <consortium name="Pathogen Informatics"/>
        </authorList>
    </citation>
    <scope>NUCLEOTIDE SEQUENCE [LARGE SCALE GENOMIC DNA]</scope>
    <source>
        <strain evidence="7">NCTC12965</strain>
    </source>
</reference>
<keyword evidence="6" id="KW-0812">Transmembrane</keyword>
<dbReference type="AlphaFoldDB" id="A0A4U9U226"/>
<proteinExistence type="inferred from homology"/>
<feature type="compositionally biased region" description="Low complexity" evidence="5">
    <location>
        <begin position="12"/>
        <end position="30"/>
    </location>
</feature>
<keyword evidence="6" id="KW-1133">Transmembrane helix</keyword>
<evidence type="ECO:0000256" key="2">
    <source>
        <dbReference type="ARBA" id="ARBA00007641"/>
    </source>
</evidence>
<keyword evidence="3" id="KW-0732">Signal</keyword>
<protein>
    <submittedName>
        <fullName evidence="7">Acid shock protein</fullName>
    </submittedName>
</protein>
<feature type="transmembrane region" description="Helical" evidence="6">
    <location>
        <begin position="121"/>
        <end position="141"/>
    </location>
</feature>
<sequence>MGLSSIAFAAEAAAPAAAPVATTQTAPAKATHAKKHHAKKTTEQKAQAAKKHHKASGNKAPAQKAQAAKKHSQKIQQESSNSGCLIVNRREAPLTCSGKCCPTPRFAGCFFIGGLSMLRRYRFEIILGTLIVCGLIASFFYL</sequence>
<keyword evidence="6" id="KW-0472">Membrane</keyword>